<sequence>MNFCFRGNNVNLNNKILVIIILAFASLILLSAVSANENETLLADNPSVIDVDTVNGDDANIEGVPVKSIGKAVEMSDNGTEIHLSDGVYSGSKNTRITIDKSIDIIGSSDTVIDGENTNYLFTVTGNAKVTFKNIRFINAYKSPESYAINYPDPVYGSAVEIRNAQVLIDNCAFENNQLTYSTNNKYTYGGAISNNGDLTITDSRFISNIAHSTSGLFSYGGAIYNNGTMSITDSEFLKSDNDDFSFGGFIANYGSAEITGTTIANSKSAGESRGSAIYNAGDLTLINSIVENNTIAKASFQYVYGAVYNSGRLNGHSNIFRNNTGLYTVPSRGSPTIYSVGDLNLTHNLFLDNKPFEGIYKDVYLNSVGDIHLDNNWWGSNDDPYSTSSFNIRDEIHSWLILNITPEYAPLEINQSVDIKVNWASVIGFNPALIPSAALKINETPFDFRDDITYTYADTSSKGLYRVNVTFYDFTRIVDVDVGKMKSIMSVEFEKNITYMDDLKFEIEVVGDDAPVFISIGERTYNITLVNGHGNFNINDLTPGTYDVMVMYNGSENYFRSYYASKVTVSKRMVSINLTIPEVYFDQQGRATISLSPEGSDSTATISFNGKRKIIYLYASRPVTIDLGYFAEGEYNVTVDYMENLYFKAGSVTEVLKVKRYETAFNITSPDIKLGQTQTISIAISPDGFSGYAILNINGNDYEIFLENKTTDITIPNLQAGKYNLKLTYRGDDKYAPATATGSFSVLKTPSSLTVKVDYDENTLTGNINVKTNARNCTGEIEVYINYKKYHLPLNNGEANFHVAFDKGTNYIYVYYPGDGYWAESDWNTTIGVADEFIMMSGDVEGYEHNDFNYSVRLIEINGVPLPLRTVTVSFNGNDYNVTTNDNGYAFFNLNLAPGNYSISASYKNETVTNNVTVKRIDFNVTASDVVYGENTTFKAVFDRNVTGCVNFTIDGKLSVVVNITDGEAIFTTDSLNAGSYTLRAFYTNEHFSSAAKSSSFTVSRADSALSFDISNVIAGEDAIITVHLSPNATGEVTFILDGNETAKQVINSTAVLEVLNISGAGHEIKIIYGGDGNYNGKSLNDTFYIKDLRTDVKISTSNIIYGNALHVKVTVSENATGNVTVTVGKITKTLSLENGVGEINITGLDAGAYNVTASYGGDARYISSAGSTYIRVFKADCELRIVTTPILDENILIYAYLSPNATGYVSFSMPGYYTSRNKEIDDAIALWYISPLGTGSYTIKAEYRGDNNYNPVSASYDFNISQVKTRLVVRIPDVISSERVAVNVRLTTAAGEGLTDTVTVTINSRTYTVNVRNGTGTLYVGRMAVGDYDFQARYEGNFTYNPATYDGKFKVAEHLDVILKVKNMTKYYGDASKLEVTLTDSNLNPLANQVITVNGRINLTTDDEGKVYVDADYNVGNHTISVSYAGSQKYISSNATVSVTVMSTVNGIDVVKQFGTSSQYFAIFLDSKGRALSNALVTYIIGDQSFTASTLPNGISRVNINLNPGYYLIMAINPVTGEYAINSIFVYDRIMENKDLTQSYTQNKLFKVRAYTADGNITGAGEKVTFKVNGKTYTGVTDAKGYASFRVNLKPGTYKVSTSYGGVTKTNKITVKSIVKAKNMKVKKTAKKLKIRVTLKKVNGKYLKGKKITLKFKGKKYKAKTNKKGVATFTIKKNVLKKLKKGKKYTYRVTYLKDSVKKTIRVK</sequence>
<dbReference type="InterPro" id="IPR013783">
    <property type="entry name" value="Ig-like_fold"/>
</dbReference>
<dbReference type="InterPro" id="IPR011050">
    <property type="entry name" value="Pectin_lyase_fold/virulence"/>
</dbReference>
<dbReference type="EMBL" id="MZGS01000016">
    <property type="protein sequence ID" value="PWB87994.1"/>
    <property type="molecule type" value="Genomic_DNA"/>
</dbReference>
<reference evidence="2 3" key="1">
    <citation type="submission" date="2017-03" db="EMBL/GenBank/DDBJ databases">
        <title>Genome sequence of Methanobrevibacter thaueri.</title>
        <authorList>
            <person name="Poehlein A."/>
            <person name="Seedorf H."/>
            <person name="Daniel R."/>
        </authorList>
    </citation>
    <scope>NUCLEOTIDE SEQUENCE [LARGE SCALE GENOMIC DNA]</scope>
    <source>
        <strain evidence="2 3">DSM 11995</strain>
    </source>
</reference>
<evidence type="ECO:0000259" key="1">
    <source>
        <dbReference type="Pfam" id="PF16640"/>
    </source>
</evidence>
<organism evidence="2 3">
    <name type="scientific">Methanobrevibacter thaueri</name>
    <dbReference type="NCBI Taxonomy" id="190975"/>
    <lineage>
        <taxon>Archaea</taxon>
        <taxon>Methanobacteriati</taxon>
        <taxon>Methanobacteriota</taxon>
        <taxon>Methanomada group</taxon>
        <taxon>Methanobacteria</taxon>
        <taxon>Methanobacteriales</taxon>
        <taxon>Methanobacteriaceae</taxon>
        <taxon>Methanobrevibacter</taxon>
    </lineage>
</organism>
<dbReference type="Gene3D" id="2.60.40.10">
    <property type="entry name" value="Immunoglobulins"/>
    <property type="match status" value="3"/>
</dbReference>
<dbReference type="InterPro" id="IPR032109">
    <property type="entry name" value="Big_3_5"/>
</dbReference>
<dbReference type="Gene3D" id="2.60.40.1120">
    <property type="entry name" value="Carboxypeptidase-like, regulatory domain"/>
    <property type="match status" value="1"/>
</dbReference>
<comment type="caution">
    <text evidence="2">The sequence shown here is derived from an EMBL/GenBank/DDBJ whole genome shotgun (WGS) entry which is preliminary data.</text>
</comment>
<evidence type="ECO:0000313" key="3">
    <source>
        <dbReference type="Proteomes" id="UP000251717"/>
    </source>
</evidence>
<feature type="domain" description="Bacterial Ig-like" evidence="1">
    <location>
        <begin position="1101"/>
        <end position="1173"/>
    </location>
</feature>
<name>A0A315XQ11_9EURY</name>
<gene>
    <name evidence="2" type="ORF">MBBTH_05810</name>
</gene>
<dbReference type="SUPFAM" id="SSF51126">
    <property type="entry name" value="Pectin lyase-like"/>
    <property type="match status" value="1"/>
</dbReference>
<accession>A0A315XQ11</accession>
<protein>
    <submittedName>
        <fullName evidence="2">Bacterial Ig-like domain (Group 1)</fullName>
    </submittedName>
</protein>
<proteinExistence type="predicted"/>
<evidence type="ECO:0000313" key="2">
    <source>
        <dbReference type="EMBL" id="PWB87994.1"/>
    </source>
</evidence>
<dbReference type="Pfam" id="PF16640">
    <property type="entry name" value="Big_3_5"/>
    <property type="match status" value="1"/>
</dbReference>
<keyword evidence="3" id="KW-1185">Reference proteome</keyword>
<dbReference type="Proteomes" id="UP000251717">
    <property type="component" value="Unassembled WGS sequence"/>
</dbReference>